<evidence type="ECO:0000256" key="1">
    <source>
        <dbReference type="SAM" id="MobiDB-lite"/>
    </source>
</evidence>
<feature type="compositionally biased region" description="Basic and acidic residues" evidence="1">
    <location>
        <begin position="19"/>
        <end position="41"/>
    </location>
</feature>
<dbReference type="EMBL" id="JANPWB010000015">
    <property type="protein sequence ID" value="KAJ1091240.1"/>
    <property type="molecule type" value="Genomic_DNA"/>
</dbReference>
<reference evidence="2" key="1">
    <citation type="journal article" date="2022" name="bioRxiv">
        <title>Sequencing and chromosome-scale assembly of the giantPleurodeles waltlgenome.</title>
        <authorList>
            <person name="Brown T."/>
            <person name="Elewa A."/>
            <person name="Iarovenko S."/>
            <person name="Subramanian E."/>
            <person name="Araus A.J."/>
            <person name="Petzold A."/>
            <person name="Susuki M."/>
            <person name="Suzuki K.-i.T."/>
            <person name="Hayashi T."/>
            <person name="Toyoda A."/>
            <person name="Oliveira C."/>
            <person name="Osipova E."/>
            <person name="Leigh N.D."/>
            <person name="Simon A."/>
            <person name="Yun M.H."/>
        </authorList>
    </citation>
    <scope>NUCLEOTIDE SEQUENCE</scope>
    <source>
        <strain evidence="2">20211129_DDA</strain>
        <tissue evidence="2">Liver</tissue>
    </source>
</reference>
<dbReference type="Proteomes" id="UP001066276">
    <property type="component" value="Chromosome 11"/>
</dbReference>
<sequence length="97" mass="11004">MRTLSDATVTDFRMPAATEQRDYAEDAQDATERRGEDRPRDEETEEQDDCRLSRGAKKTSADSREIQELNTRGTRHDPGGSWLSKVRCLLGTREATT</sequence>
<feature type="region of interest" description="Disordered" evidence="1">
    <location>
        <begin position="1"/>
        <end position="82"/>
    </location>
</feature>
<gene>
    <name evidence="2" type="ORF">NDU88_004367</name>
</gene>
<organism evidence="2 3">
    <name type="scientific">Pleurodeles waltl</name>
    <name type="common">Iberian ribbed newt</name>
    <dbReference type="NCBI Taxonomy" id="8319"/>
    <lineage>
        <taxon>Eukaryota</taxon>
        <taxon>Metazoa</taxon>
        <taxon>Chordata</taxon>
        <taxon>Craniata</taxon>
        <taxon>Vertebrata</taxon>
        <taxon>Euteleostomi</taxon>
        <taxon>Amphibia</taxon>
        <taxon>Batrachia</taxon>
        <taxon>Caudata</taxon>
        <taxon>Salamandroidea</taxon>
        <taxon>Salamandridae</taxon>
        <taxon>Pleurodelinae</taxon>
        <taxon>Pleurodeles</taxon>
    </lineage>
</organism>
<keyword evidence="3" id="KW-1185">Reference proteome</keyword>
<evidence type="ECO:0000313" key="2">
    <source>
        <dbReference type="EMBL" id="KAJ1091240.1"/>
    </source>
</evidence>
<protein>
    <submittedName>
        <fullName evidence="2">Uncharacterized protein</fullName>
    </submittedName>
</protein>
<comment type="caution">
    <text evidence="2">The sequence shown here is derived from an EMBL/GenBank/DDBJ whole genome shotgun (WGS) entry which is preliminary data.</text>
</comment>
<name>A0AAV7LL67_PLEWA</name>
<accession>A0AAV7LL67</accession>
<dbReference type="AlphaFoldDB" id="A0AAV7LL67"/>
<evidence type="ECO:0000313" key="3">
    <source>
        <dbReference type="Proteomes" id="UP001066276"/>
    </source>
</evidence>
<proteinExistence type="predicted"/>